<evidence type="ECO:0000313" key="1">
    <source>
        <dbReference type="EMBL" id="AHM56127.1"/>
    </source>
</evidence>
<keyword evidence="2" id="KW-1185">Reference proteome</keyword>
<reference evidence="1 2" key="1">
    <citation type="journal article" date="2014" name="Genome Announc.">
        <title>Complete Genome Sequence of Amino Acid-Utilizing Eubacterium acidaminophilum al-2 (DSM 3953).</title>
        <authorList>
            <person name="Poehlein A."/>
            <person name="Andreesen J.R."/>
            <person name="Daniel R."/>
        </authorList>
    </citation>
    <scope>NUCLEOTIDE SEQUENCE [LARGE SCALE GENOMIC DNA]</scope>
    <source>
        <strain evidence="1 2">DSM 3953</strain>
    </source>
</reference>
<dbReference type="AlphaFoldDB" id="W8TIX7"/>
<sequence>MSKVLQKYGFEYILNIAFNSQCDFLFSTYLLETSRIPAG</sequence>
<dbReference type="STRING" id="1286171.EAL2_c08270"/>
<dbReference type="KEGG" id="eac:EAL2_c08270"/>
<organism evidence="1 2">
    <name type="scientific">Peptoclostridium acidaminophilum DSM 3953</name>
    <dbReference type="NCBI Taxonomy" id="1286171"/>
    <lineage>
        <taxon>Bacteria</taxon>
        <taxon>Bacillati</taxon>
        <taxon>Bacillota</taxon>
        <taxon>Clostridia</taxon>
        <taxon>Peptostreptococcales</taxon>
        <taxon>Peptoclostridiaceae</taxon>
        <taxon>Peptoclostridium</taxon>
    </lineage>
</organism>
<dbReference type="Proteomes" id="UP000019591">
    <property type="component" value="Chromosome"/>
</dbReference>
<accession>W8TIX7</accession>
<name>W8TIX7_PEPAC</name>
<evidence type="ECO:0000313" key="2">
    <source>
        <dbReference type="Proteomes" id="UP000019591"/>
    </source>
</evidence>
<protein>
    <submittedName>
        <fullName evidence="1">Uncharacterized protein</fullName>
    </submittedName>
</protein>
<dbReference type="HOGENOM" id="CLU_3309881_0_0_9"/>
<dbReference type="EMBL" id="CP007452">
    <property type="protein sequence ID" value="AHM56127.1"/>
    <property type="molecule type" value="Genomic_DNA"/>
</dbReference>
<gene>
    <name evidence="1" type="ORF">EAL2_c08270</name>
</gene>
<proteinExistence type="predicted"/>